<evidence type="ECO:0000256" key="1">
    <source>
        <dbReference type="ARBA" id="ARBA00004651"/>
    </source>
</evidence>
<comment type="similarity">
    <text evidence="7">Belongs to the binding-protein-dependent transport system permease family.</text>
</comment>
<sequence length="223" mass="24164">MLEQYFPNVCQIAGEIPTAIIDTLKMIFIPGVIAFLVGLVLAMSVVVSRKDGIKPNRILFNIVDLFINLFRSIPFVILIAVMASPTRLIMGTSIGVKGAYPALILGTIPFFARQIESAFREVDSGLIEASQAMGLSTWDIITRVYLRESVPSLVRAVTITLISLVGLTAIAGAIGAGGLGDMAIRYGYNRYMDDVTLVIVIIILIIVSLIQVIGDLIIKKTTH</sequence>
<evidence type="ECO:0000259" key="8">
    <source>
        <dbReference type="PROSITE" id="PS50928"/>
    </source>
</evidence>
<evidence type="ECO:0000313" key="10">
    <source>
        <dbReference type="Proteomes" id="UP001524435"/>
    </source>
</evidence>
<dbReference type="SUPFAM" id="SSF161098">
    <property type="entry name" value="MetI-like"/>
    <property type="match status" value="1"/>
</dbReference>
<dbReference type="CDD" id="cd06261">
    <property type="entry name" value="TM_PBP2"/>
    <property type="match status" value="1"/>
</dbReference>
<dbReference type="InterPro" id="IPR051322">
    <property type="entry name" value="AA_ABC_Transporter_Permease"/>
</dbReference>
<evidence type="ECO:0000256" key="7">
    <source>
        <dbReference type="RuleBase" id="RU363032"/>
    </source>
</evidence>
<evidence type="ECO:0000256" key="6">
    <source>
        <dbReference type="ARBA" id="ARBA00023136"/>
    </source>
</evidence>
<protein>
    <submittedName>
        <fullName evidence="9">ABC transporter permease</fullName>
    </submittedName>
</protein>
<keyword evidence="6 7" id="KW-0472">Membrane</keyword>
<evidence type="ECO:0000313" key="9">
    <source>
        <dbReference type="EMBL" id="MCQ5120829.1"/>
    </source>
</evidence>
<dbReference type="InterPro" id="IPR000515">
    <property type="entry name" value="MetI-like"/>
</dbReference>
<dbReference type="PANTHER" id="PTHR30450">
    <property type="entry name" value="ABC TRANSPORTER PERMEASE"/>
    <property type="match status" value="1"/>
</dbReference>
<feature type="transmembrane region" description="Helical" evidence="7">
    <location>
        <begin position="195"/>
        <end position="218"/>
    </location>
</feature>
<evidence type="ECO:0000256" key="5">
    <source>
        <dbReference type="ARBA" id="ARBA00022989"/>
    </source>
</evidence>
<feature type="domain" description="ABC transmembrane type-1" evidence="8">
    <location>
        <begin position="20"/>
        <end position="214"/>
    </location>
</feature>
<reference evidence="9 10" key="1">
    <citation type="submission" date="2022-06" db="EMBL/GenBank/DDBJ databases">
        <title>Isolation of gut microbiota from human fecal samples.</title>
        <authorList>
            <person name="Pamer E.G."/>
            <person name="Barat B."/>
            <person name="Waligurski E."/>
            <person name="Medina S."/>
            <person name="Paddock L."/>
            <person name="Mostad J."/>
        </authorList>
    </citation>
    <scope>NUCLEOTIDE SEQUENCE [LARGE SCALE GENOMIC DNA]</scope>
    <source>
        <strain evidence="9 10">DFI.6.1</strain>
    </source>
</reference>
<dbReference type="PANTHER" id="PTHR30450:SF1">
    <property type="entry name" value="D-METHIONINE TRANSPORT SYSTEM PERMEASE PROTEIN METI-RELATED"/>
    <property type="match status" value="1"/>
</dbReference>
<keyword evidence="4 7" id="KW-0812">Transmembrane</keyword>
<feature type="transmembrane region" description="Helical" evidence="7">
    <location>
        <begin position="27"/>
        <end position="47"/>
    </location>
</feature>
<keyword evidence="3" id="KW-1003">Cell membrane</keyword>
<dbReference type="InterPro" id="IPR035906">
    <property type="entry name" value="MetI-like_sf"/>
</dbReference>
<dbReference type="Proteomes" id="UP001524435">
    <property type="component" value="Unassembled WGS sequence"/>
</dbReference>
<organism evidence="9 10">
    <name type="scientific">Massilicoli timonensis</name>
    <dbReference type="NCBI Taxonomy" id="2015901"/>
    <lineage>
        <taxon>Bacteria</taxon>
        <taxon>Bacillati</taxon>
        <taxon>Bacillota</taxon>
        <taxon>Erysipelotrichia</taxon>
        <taxon>Erysipelotrichales</taxon>
        <taxon>Erysipelotrichaceae</taxon>
        <taxon>Massilicoli</taxon>
    </lineage>
</organism>
<keyword evidence="5 7" id="KW-1133">Transmembrane helix</keyword>
<dbReference type="EMBL" id="JANGCH010000001">
    <property type="protein sequence ID" value="MCQ5120829.1"/>
    <property type="molecule type" value="Genomic_DNA"/>
</dbReference>
<evidence type="ECO:0000256" key="2">
    <source>
        <dbReference type="ARBA" id="ARBA00022448"/>
    </source>
</evidence>
<comment type="subcellular location">
    <subcellularLocation>
        <location evidence="1 7">Cell membrane</location>
        <topology evidence="1 7">Multi-pass membrane protein</topology>
    </subcellularLocation>
</comment>
<keyword evidence="2 7" id="KW-0813">Transport</keyword>
<comment type="caution">
    <text evidence="9">The sequence shown here is derived from an EMBL/GenBank/DDBJ whole genome shotgun (WGS) entry which is preliminary data.</text>
</comment>
<dbReference type="RefSeq" id="WP_102267361.1">
    <property type="nucleotide sequence ID" value="NZ_CALVCM010000017.1"/>
</dbReference>
<accession>A0ABT1SHY7</accession>
<gene>
    <name evidence="9" type="ORF">NE663_00970</name>
</gene>
<keyword evidence="10" id="KW-1185">Reference proteome</keyword>
<evidence type="ECO:0000256" key="4">
    <source>
        <dbReference type="ARBA" id="ARBA00022692"/>
    </source>
</evidence>
<proteinExistence type="inferred from homology"/>
<feature type="transmembrane region" description="Helical" evidence="7">
    <location>
        <begin position="153"/>
        <end position="175"/>
    </location>
</feature>
<dbReference type="PROSITE" id="PS50928">
    <property type="entry name" value="ABC_TM1"/>
    <property type="match status" value="1"/>
</dbReference>
<feature type="transmembrane region" description="Helical" evidence="7">
    <location>
        <begin position="88"/>
        <end position="112"/>
    </location>
</feature>
<dbReference type="Pfam" id="PF00528">
    <property type="entry name" value="BPD_transp_1"/>
    <property type="match status" value="1"/>
</dbReference>
<dbReference type="Gene3D" id="1.10.3720.10">
    <property type="entry name" value="MetI-like"/>
    <property type="match status" value="1"/>
</dbReference>
<name>A0ABT1SHY7_9FIRM</name>
<feature type="transmembrane region" description="Helical" evidence="7">
    <location>
        <begin position="59"/>
        <end position="82"/>
    </location>
</feature>
<evidence type="ECO:0000256" key="3">
    <source>
        <dbReference type="ARBA" id="ARBA00022475"/>
    </source>
</evidence>